<gene>
    <name evidence="2" type="ORF">SAMN02982922_1074</name>
</gene>
<sequence length="460" mass="50563">MRDAGVSDAAGSAALTVERDLAAWVEAETGGTIADWHQISGGNRARSWAVKLNGAASVYLRYQAPRLPSAEPYTVWREAEIYRALNGSDVVAPRLLGVHDRHQAIITELKPGRADFRSLRDDREKQAIAFDFVAALAAIHRIDLAQSPIPGFRPGMSMSDCVRAELDVWAAMYSEVAQPDPLTEFALDWLYGNLPDPDERPVLVHGDAGPGNFLFDGGRMTGLIDWELAHAGDPMEDLAWFSMRSVMEPVPDFIACVRQYEKLARRSVDLQRILYHRVFVSARVVIIRHRNVTGLPGNSIVSRALNRRLLVDALAEAMQTDLPKLPPLNVEETAQGEFYDGVIQSLRDDVADVSMDASVRSAAKNNAKVIKYLREVDRLGPMVETNERAALQTALGEPVENVAIGRAQLLAKLRGKDIPFGAALSYFHNIVTRDNQMAALASGGLASRHLPDLSKLRSAT</sequence>
<dbReference type="Gene3D" id="3.90.1200.10">
    <property type="match status" value="1"/>
</dbReference>
<evidence type="ECO:0000259" key="1">
    <source>
        <dbReference type="Pfam" id="PF01636"/>
    </source>
</evidence>
<evidence type="ECO:0000313" key="3">
    <source>
        <dbReference type="Proteomes" id="UP000193083"/>
    </source>
</evidence>
<dbReference type="OrthoDB" id="3806873at2"/>
<dbReference type="InterPro" id="IPR011009">
    <property type="entry name" value="Kinase-like_dom_sf"/>
</dbReference>
<dbReference type="InterPro" id="IPR051678">
    <property type="entry name" value="AGP_Transferase"/>
</dbReference>
<feature type="domain" description="Aminoglycoside phosphotransferase" evidence="1">
    <location>
        <begin position="36"/>
        <end position="255"/>
    </location>
</feature>
<dbReference type="RefSeq" id="WP_085463199.1">
    <property type="nucleotide sequence ID" value="NZ_FXBL01000004.1"/>
</dbReference>
<evidence type="ECO:0000313" key="2">
    <source>
        <dbReference type="EMBL" id="SMH30710.1"/>
    </source>
</evidence>
<dbReference type="Pfam" id="PF01636">
    <property type="entry name" value="APH"/>
    <property type="match status" value="1"/>
</dbReference>
<dbReference type="Proteomes" id="UP000193083">
    <property type="component" value="Unassembled WGS sequence"/>
</dbReference>
<protein>
    <submittedName>
        <fullName evidence="2">Predicted kinase, aminoglycoside phosphotransferase (APT) family</fullName>
    </submittedName>
</protein>
<keyword evidence="2" id="KW-0808">Transferase</keyword>
<dbReference type="SUPFAM" id="SSF56112">
    <property type="entry name" value="Protein kinase-like (PK-like)"/>
    <property type="match status" value="1"/>
</dbReference>
<organism evidence="2 3">
    <name type="scientific">Mesorhizobium australicum</name>
    <dbReference type="NCBI Taxonomy" id="536018"/>
    <lineage>
        <taxon>Bacteria</taxon>
        <taxon>Pseudomonadati</taxon>
        <taxon>Pseudomonadota</taxon>
        <taxon>Alphaproteobacteria</taxon>
        <taxon>Hyphomicrobiales</taxon>
        <taxon>Phyllobacteriaceae</taxon>
        <taxon>Mesorhizobium</taxon>
    </lineage>
</organism>
<dbReference type="PANTHER" id="PTHR21310">
    <property type="entry name" value="AMINOGLYCOSIDE PHOSPHOTRANSFERASE-RELATED-RELATED"/>
    <property type="match status" value="1"/>
</dbReference>
<dbReference type="AlphaFoldDB" id="A0A1X7N2N4"/>
<reference evidence="2 3" key="1">
    <citation type="submission" date="2017-04" db="EMBL/GenBank/DDBJ databases">
        <authorList>
            <person name="Afonso C.L."/>
            <person name="Miller P.J."/>
            <person name="Scott M.A."/>
            <person name="Spackman E."/>
            <person name="Goraichik I."/>
            <person name="Dimitrov K.M."/>
            <person name="Suarez D.L."/>
            <person name="Swayne D.E."/>
        </authorList>
    </citation>
    <scope>NUCLEOTIDE SEQUENCE [LARGE SCALE GENOMIC DNA]</scope>
    <source>
        <strain evidence="2 3">B5P</strain>
    </source>
</reference>
<name>A0A1X7N2N4_9HYPH</name>
<keyword evidence="2" id="KW-0418">Kinase</keyword>
<keyword evidence="3" id="KW-1185">Reference proteome</keyword>
<dbReference type="GO" id="GO:0016301">
    <property type="term" value="F:kinase activity"/>
    <property type="evidence" value="ECO:0007669"/>
    <property type="project" value="UniProtKB-KW"/>
</dbReference>
<dbReference type="CDD" id="cd05154">
    <property type="entry name" value="ACAD10_11_N-like"/>
    <property type="match status" value="1"/>
</dbReference>
<proteinExistence type="predicted"/>
<dbReference type="InterPro" id="IPR002575">
    <property type="entry name" value="Aminoglycoside_PTrfase"/>
</dbReference>
<accession>A0A1X7N2N4</accession>
<dbReference type="InterPro" id="IPR041726">
    <property type="entry name" value="ACAD10_11_N"/>
</dbReference>
<dbReference type="EMBL" id="FXBL01000004">
    <property type="protein sequence ID" value="SMH30710.1"/>
    <property type="molecule type" value="Genomic_DNA"/>
</dbReference>